<reference evidence="23" key="2">
    <citation type="submission" date="2025-08" db="UniProtKB">
        <authorList>
            <consortium name="Ensembl"/>
        </authorList>
    </citation>
    <scope>IDENTIFICATION</scope>
    <source>
        <strain evidence="23">Guanapo</strain>
    </source>
</reference>
<dbReference type="GeneTree" id="ENSGT00940000156474"/>
<comment type="similarity">
    <text evidence="18">Belongs to the TRAFAC class myosin-kinesin ATPase superfamily. Kinesin family.</text>
</comment>
<feature type="coiled-coil region" evidence="19">
    <location>
        <begin position="612"/>
        <end position="661"/>
    </location>
</feature>
<dbReference type="InterPro" id="IPR027417">
    <property type="entry name" value="P-loop_NTPase"/>
</dbReference>
<evidence type="ECO:0000256" key="14">
    <source>
        <dbReference type="ARBA" id="ARBA00023329"/>
    </source>
</evidence>
<dbReference type="SMART" id="SM00233">
    <property type="entry name" value="PH"/>
    <property type="match status" value="1"/>
</dbReference>
<proteinExistence type="inferred from homology"/>
<feature type="binding site" evidence="18">
    <location>
        <begin position="96"/>
        <end position="103"/>
    </location>
    <ligand>
        <name>ATP</name>
        <dbReference type="ChEBI" id="CHEBI:30616"/>
    </ligand>
</feature>
<dbReference type="InterPro" id="IPR019821">
    <property type="entry name" value="Kinesin_motor_CS"/>
</dbReference>
<evidence type="ECO:0000256" key="4">
    <source>
        <dbReference type="ARBA" id="ARBA00022553"/>
    </source>
</evidence>
<dbReference type="InterPro" id="IPR001752">
    <property type="entry name" value="Kinesin_motor_dom"/>
</dbReference>
<dbReference type="Pfam" id="PF00225">
    <property type="entry name" value="Kinesin"/>
    <property type="match status" value="1"/>
</dbReference>
<dbReference type="InterPro" id="IPR049780">
    <property type="entry name" value="PH_KIFIA_KIFIB"/>
</dbReference>
<dbReference type="PANTHER" id="PTHR47117:SF2">
    <property type="entry name" value="KINESIN-LIKE PROTEIN KIF1A ISOFORM X1"/>
    <property type="match status" value="1"/>
</dbReference>
<dbReference type="SUPFAM" id="SSF50729">
    <property type="entry name" value="PH domain-like"/>
    <property type="match status" value="1"/>
</dbReference>
<dbReference type="Proteomes" id="UP000242638">
    <property type="component" value="Unassembled WGS sequence"/>
</dbReference>
<keyword evidence="3" id="KW-0963">Cytoplasm</keyword>
<dbReference type="PROSITE" id="PS50003">
    <property type="entry name" value="PH_DOMAIN"/>
    <property type="match status" value="1"/>
</dbReference>
<evidence type="ECO:0000259" key="22">
    <source>
        <dbReference type="PROSITE" id="PS50067"/>
    </source>
</evidence>
<dbReference type="FunFam" id="2.60.200.20:FF:000001">
    <property type="entry name" value="Kinesin family member 1B"/>
    <property type="match status" value="1"/>
</dbReference>
<dbReference type="Ensembl" id="ENSPRET00000022658.1">
    <property type="protein sequence ID" value="ENSPREP00000022425.1"/>
    <property type="gene ID" value="ENSPREG00000014831.1"/>
</dbReference>
<reference evidence="23" key="3">
    <citation type="submission" date="2025-09" db="UniProtKB">
        <authorList>
            <consortium name="Ensembl"/>
        </authorList>
    </citation>
    <scope>IDENTIFICATION</scope>
    <source>
        <strain evidence="23">Guanapo</strain>
    </source>
</reference>
<dbReference type="FunFam" id="3.40.850.10:FF:000004">
    <property type="entry name" value="Kinesin-like protein isoform 2"/>
    <property type="match status" value="1"/>
</dbReference>
<feature type="coiled-coil region" evidence="19">
    <location>
        <begin position="421"/>
        <end position="448"/>
    </location>
</feature>
<dbReference type="InterPro" id="IPR022140">
    <property type="entry name" value="Kinesin-like_KIF1-typ"/>
</dbReference>
<dbReference type="Pfam" id="PF12423">
    <property type="entry name" value="KIF1B"/>
    <property type="match status" value="1"/>
</dbReference>
<evidence type="ECO:0000313" key="24">
    <source>
        <dbReference type="Proteomes" id="UP000242638"/>
    </source>
</evidence>
<keyword evidence="24" id="KW-1185">Reference proteome</keyword>
<dbReference type="CDD" id="cd01233">
    <property type="entry name" value="PH_KIFIA_KIFIB"/>
    <property type="match status" value="1"/>
</dbReference>
<evidence type="ECO:0000256" key="20">
    <source>
        <dbReference type="SAM" id="MobiDB-lite"/>
    </source>
</evidence>
<evidence type="ECO:0000256" key="16">
    <source>
        <dbReference type="ARBA" id="ARBA00050273"/>
    </source>
</evidence>
<evidence type="ECO:0000256" key="18">
    <source>
        <dbReference type="PROSITE-ProRule" id="PRU00283"/>
    </source>
</evidence>
<sequence>MAGASVKVAVRVRPFNSRETEKESKCIIQMSGNTTTIINPKQAKDNKSFNFDYSYWSHTSPEDINYASQMRVYKDIGEEMLLHAFEGYNVCIFAYGQTGAGKSYTMMGKQDVKDQQGIIPLVERHSNQCRLIEVSYMEIYCERVRDLLNPKNKGNLRVREHPLMGPYVEDLSKLAVTSYNDIQDLMDSGNKARTVAATNMNETSSRSHAVFNIIFTQKRFDAETDNTSEKVSKISLVDLAGSERADSTGAKGTRLKEGANINKSLTTLGKVISALAEVVSMTLSNKKKKKVESFIPYRDSVLTWLLRENLGGNSRTAMVAALSPADINYDETLSTLRYADRAKQIRCNAVINEDPNNRLVRELKEEVSRLKDLLYAQGLGDIIEMTNAMTGMSPSPSLSALSSRAASIASLHDRIMFSPGSEEAIERLKETEKIIAELNETWEEKLRRTEAIRMEREALLAEMGVAIREDGGTVGVFSPKKTPHLVNLNEDPLMSECLLYYIKEGITRVGRLDASSRQDIVLSGHFIQGEHCTFTRCAVVLEPCEGAETYVNGKRVTEATVLKSGNRIILGKSHVFRFNHPEQARAERERTPCAETPAEPVDWAFAQRELLEKQGIDMKQEMEQRLQELEDQYRKEREEANNLLEQQRLDYESKLEALQKQVDRYYPEAPEEEEEPEEEVQWTEKERELAVWGFRKWRCYQFTSLRDLLWGNAIFLKEANAISVELKKKVQFQFVLLTDTLYSPLPPDLLPPETTQDRESRHFPRTIVAVEVQDQKNGATHFWTLEKLRQRLDLMREMYDRAADVPNNTTEESESVMKGGDPFYDRFPWFRLVGRAFVYLSNLLYPVPLVHRVAIVSEKGEVKGFLRVAVQAISADEEAPDYGSGVRQSGTAKISFEDQQYEKFQSESCSVGVGLSYTGVSQEELRIVEGEGQNAEMSPSADEVNNNTCLTPPGLENPAKAGPDAALDATLEHLKIGNIFTFRVTVLQASSISAEYADIFCQFNFIHRHDEAFSTEPLKNTGHGPPLGFYHVQNIAVEVTKSFVDYIKIQPIVFEVFGHYQKQPFLPLCKDVISPLHACKRQFPQVMPLSKPVPATKLKAMMRPQAGPRHCKHDLMVFFEICELEANGDYIPAVVDHRGGLPCQGTFLLHQGLQRRIAVTIVHESAGDIEWNDVRELVVGRLRNTLEADETVIDPNILSLNILSAGYVKPLQDDRTFYRFEAAWDSSMHNSLLLNRVTPYGEKIYMTLSAYLEMENCTQPAYITKDICMVFYSRDTKLSASRSIRNLFGTGSLRAADGNRVTGVYEVSLCHLADAGSPGMQRRRRRVLDTSVAYVRGEENLAGWRPRSDSLILEHQWELEKLSLLQDVEKTKHFLLLREKLESTLLTGQESLQSCVTEETSESAAVAEADPGPAFSSEITTDRQKELAAKCLRLLTHSFNREYSHVCVSASESKISEMSVTLPRDAYSISALNTITPSSTCPSLVEGCYNNTELKPPPPLSRAVSPSPEPQQDGADKKSTNVGPDVKPRTRKLIPDIQEIRVSPIVSKKGYIHFLEPLTNGWVKRYVVVRRPYVYIYNSERDTVERAILNLSSAQVEYSEDQQAMLKTPNTFAVCTEHRGILLQATNDKEMHDWLYAFNPLLAGTIRSKLSRRRAGQMRI</sequence>
<dbReference type="PRINTS" id="PR00380">
    <property type="entry name" value="KINESINHEAVY"/>
</dbReference>
<dbReference type="InterPro" id="IPR008984">
    <property type="entry name" value="SMAD_FHA_dom_sf"/>
</dbReference>
<keyword evidence="6 18" id="KW-0547">Nucleotide-binding</keyword>
<dbReference type="SUPFAM" id="SSF52540">
    <property type="entry name" value="P-loop containing nucleoside triphosphate hydrolases"/>
    <property type="match status" value="1"/>
</dbReference>
<feature type="domain" description="PH" evidence="21">
    <location>
        <begin position="1545"/>
        <end position="1643"/>
    </location>
</feature>
<keyword evidence="9 19" id="KW-0175">Coiled coil</keyword>
<dbReference type="Pfam" id="PF00498">
    <property type="entry name" value="FHA"/>
    <property type="match status" value="1"/>
</dbReference>
<dbReference type="Gene3D" id="2.60.200.20">
    <property type="match status" value="1"/>
</dbReference>
<evidence type="ECO:0000313" key="23">
    <source>
        <dbReference type="Ensembl" id="ENSPREP00000022425.1"/>
    </source>
</evidence>
<keyword evidence="11 18" id="KW-0505">Motor protein</keyword>
<dbReference type="FunFam" id="2.30.29.30:FF:000023">
    <property type="entry name" value="Kinesin family member 1B"/>
    <property type="match status" value="1"/>
</dbReference>
<dbReference type="GO" id="GO:0030658">
    <property type="term" value="C:transport vesicle membrane"/>
    <property type="evidence" value="ECO:0007669"/>
    <property type="project" value="UniProtKB-SubCell"/>
</dbReference>
<keyword evidence="5" id="KW-0493">Microtubule</keyword>
<protein>
    <recommendedName>
        <fullName evidence="17">plus-end-directed kinesin ATPase</fullName>
        <ecNumber evidence="17">5.6.1.3</ecNumber>
    </recommendedName>
</protein>
<evidence type="ECO:0000256" key="9">
    <source>
        <dbReference type="ARBA" id="ARBA00023054"/>
    </source>
</evidence>
<comment type="catalytic activity">
    <reaction evidence="16">
        <text>ATP + H2O + a kinesin associated with a microtubule at position (n) = ADP + phosphate a kinesin associated with a microtubule at position (n+1, toward the plus end).</text>
        <dbReference type="EC" id="5.6.1.3"/>
    </reaction>
</comment>
<feature type="region of interest" description="Disordered" evidence="20">
    <location>
        <begin position="1495"/>
        <end position="1529"/>
    </location>
</feature>
<dbReference type="SUPFAM" id="SSF49879">
    <property type="entry name" value="SMAD/FHA domain"/>
    <property type="match status" value="1"/>
</dbReference>
<organism evidence="23 24">
    <name type="scientific">Poecilia reticulata</name>
    <name type="common">Guppy</name>
    <name type="synonym">Acanthophacelus reticulatus</name>
    <dbReference type="NCBI Taxonomy" id="8081"/>
    <lineage>
        <taxon>Eukaryota</taxon>
        <taxon>Metazoa</taxon>
        <taxon>Chordata</taxon>
        <taxon>Craniata</taxon>
        <taxon>Vertebrata</taxon>
        <taxon>Euteleostomi</taxon>
        <taxon>Actinopterygii</taxon>
        <taxon>Neopterygii</taxon>
        <taxon>Teleostei</taxon>
        <taxon>Neoteleostei</taxon>
        <taxon>Acanthomorphata</taxon>
        <taxon>Ovalentaria</taxon>
        <taxon>Atherinomorphae</taxon>
        <taxon>Cyprinodontiformes</taxon>
        <taxon>Poeciliidae</taxon>
        <taxon>Poeciliinae</taxon>
        <taxon>Poecilia</taxon>
    </lineage>
</organism>
<dbReference type="InterPro" id="IPR036961">
    <property type="entry name" value="Kinesin_motor_dom_sf"/>
</dbReference>
<reference evidence="24" key="1">
    <citation type="submission" date="2013-11" db="EMBL/GenBank/DDBJ databases">
        <title>The genomic landscape of the Guanapo guppy.</title>
        <authorList>
            <person name="Kuenstner A."/>
            <person name="Dreyer C."/>
        </authorList>
    </citation>
    <scope>NUCLEOTIDE SEQUENCE</scope>
    <source>
        <strain evidence="24">Guanapo</strain>
    </source>
</reference>
<dbReference type="Gene3D" id="3.40.850.10">
    <property type="entry name" value="Kinesin motor domain"/>
    <property type="match status" value="1"/>
</dbReference>
<evidence type="ECO:0000256" key="17">
    <source>
        <dbReference type="ARBA" id="ARBA00066390"/>
    </source>
</evidence>
<dbReference type="GO" id="GO:0005874">
    <property type="term" value="C:microtubule"/>
    <property type="evidence" value="ECO:0007669"/>
    <property type="project" value="UniProtKB-KW"/>
</dbReference>
<dbReference type="Pfam" id="PF12473">
    <property type="entry name" value="DUF3694"/>
    <property type="match status" value="1"/>
</dbReference>
<dbReference type="InterPro" id="IPR000253">
    <property type="entry name" value="FHA_dom"/>
</dbReference>
<evidence type="ECO:0000256" key="12">
    <source>
        <dbReference type="ARBA" id="ARBA00023212"/>
    </source>
</evidence>
<evidence type="ECO:0000256" key="10">
    <source>
        <dbReference type="ARBA" id="ARBA00023136"/>
    </source>
</evidence>
<keyword evidence="8" id="KW-0770">Synapse</keyword>
<dbReference type="GO" id="GO:0010970">
    <property type="term" value="P:transport along microtubule"/>
    <property type="evidence" value="ECO:0007669"/>
    <property type="project" value="UniProtKB-ARBA"/>
</dbReference>
<dbReference type="Bgee" id="ENSPREG00000014831">
    <property type="expression patterns" value="Expressed in head"/>
</dbReference>
<evidence type="ECO:0000256" key="5">
    <source>
        <dbReference type="ARBA" id="ARBA00022701"/>
    </source>
</evidence>
<dbReference type="PROSITE" id="PS50067">
    <property type="entry name" value="KINESIN_MOTOR_2"/>
    <property type="match status" value="1"/>
</dbReference>
<dbReference type="Pfam" id="PF00169">
    <property type="entry name" value="PH"/>
    <property type="match status" value="1"/>
</dbReference>
<dbReference type="InterPro" id="IPR032405">
    <property type="entry name" value="Kinesin_assoc"/>
</dbReference>
<keyword evidence="14" id="KW-0968">Cytoplasmic vesicle</keyword>
<keyword evidence="4" id="KW-0597">Phosphoprotein</keyword>
<dbReference type="GO" id="GO:0008017">
    <property type="term" value="F:microtubule binding"/>
    <property type="evidence" value="ECO:0007669"/>
    <property type="project" value="InterPro"/>
</dbReference>
<evidence type="ECO:0000256" key="11">
    <source>
        <dbReference type="ARBA" id="ARBA00023175"/>
    </source>
</evidence>
<evidence type="ECO:0000256" key="2">
    <source>
        <dbReference type="ARBA" id="ARBA00004250"/>
    </source>
</evidence>
<dbReference type="Gene3D" id="6.10.250.2520">
    <property type="match status" value="1"/>
</dbReference>
<dbReference type="GO" id="GO:0008574">
    <property type="term" value="F:plus-end-directed microtubule motor activity"/>
    <property type="evidence" value="ECO:0007669"/>
    <property type="project" value="UniProtKB-EC"/>
</dbReference>
<feature type="domain" description="Kinesin motor" evidence="22">
    <location>
        <begin position="5"/>
        <end position="345"/>
    </location>
</feature>
<dbReference type="GO" id="GO:0005524">
    <property type="term" value="F:ATP binding"/>
    <property type="evidence" value="ECO:0007669"/>
    <property type="project" value="UniProtKB-UniRule"/>
</dbReference>
<evidence type="ECO:0000256" key="15">
    <source>
        <dbReference type="ARBA" id="ARBA00034103"/>
    </source>
</evidence>
<dbReference type="Gene3D" id="2.30.29.30">
    <property type="entry name" value="Pleckstrin-homology domain (PH domain)/Phosphotyrosine-binding domain (PTB)"/>
    <property type="match status" value="1"/>
</dbReference>
<dbReference type="GO" id="GO:0045202">
    <property type="term" value="C:synapse"/>
    <property type="evidence" value="ECO:0007669"/>
    <property type="project" value="UniProtKB-SubCell"/>
</dbReference>
<dbReference type="CDD" id="cd01365">
    <property type="entry name" value="KISc_KIF1A_KIF1B"/>
    <property type="match status" value="1"/>
</dbReference>
<dbReference type="InterPro" id="IPR001849">
    <property type="entry name" value="PH_domain"/>
</dbReference>
<dbReference type="SMART" id="SM00129">
    <property type="entry name" value="KISc"/>
    <property type="match status" value="1"/>
</dbReference>
<evidence type="ECO:0000259" key="21">
    <source>
        <dbReference type="PROSITE" id="PS50003"/>
    </source>
</evidence>
<evidence type="ECO:0000256" key="13">
    <source>
        <dbReference type="ARBA" id="ARBA00023235"/>
    </source>
</evidence>
<evidence type="ECO:0000256" key="8">
    <source>
        <dbReference type="ARBA" id="ARBA00023018"/>
    </source>
</evidence>
<dbReference type="Pfam" id="PF16183">
    <property type="entry name" value="Kinesin_assoc"/>
    <property type="match status" value="1"/>
</dbReference>
<dbReference type="SMART" id="SM00240">
    <property type="entry name" value="FHA"/>
    <property type="match status" value="1"/>
</dbReference>
<dbReference type="InterPro" id="IPR022164">
    <property type="entry name" value="Kinesin-like"/>
</dbReference>
<comment type="subcellular location">
    <subcellularLocation>
        <location evidence="1">Cytoplasm</location>
        <location evidence="1">Cytoskeleton</location>
    </subcellularLocation>
    <subcellularLocation>
        <location evidence="2">Cytoplasmic vesicle</location>
        <location evidence="2">Secretory vesicle membrane</location>
    </subcellularLocation>
    <subcellularLocation>
        <location evidence="15">Synapse</location>
    </subcellularLocation>
</comment>
<evidence type="ECO:0000256" key="1">
    <source>
        <dbReference type="ARBA" id="ARBA00004245"/>
    </source>
</evidence>
<dbReference type="PANTHER" id="PTHR47117">
    <property type="entry name" value="STAR-RELATED LIPID TRANSFER PROTEIN 9"/>
    <property type="match status" value="1"/>
</dbReference>
<accession>A0A3P9PL06</accession>
<evidence type="ECO:0000256" key="3">
    <source>
        <dbReference type="ARBA" id="ARBA00022490"/>
    </source>
</evidence>
<name>A0A3P9PL06_POERE</name>
<keyword evidence="12" id="KW-0206">Cytoskeleton</keyword>
<dbReference type="PROSITE" id="PS00411">
    <property type="entry name" value="KINESIN_MOTOR_1"/>
    <property type="match status" value="1"/>
</dbReference>
<keyword evidence="13" id="KW-0413">Isomerase</keyword>
<dbReference type="InterPro" id="IPR011993">
    <property type="entry name" value="PH-like_dom_sf"/>
</dbReference>
<dbReference type="EC" id="5.6.1.3" evidence="17"/>
<evidence type="ECO:0000256" key="19">
    <source>
        <dbReference type="SAM" id="Coils"/>
    </source>
</evidence>
<evidence type="ECO:0000256" key="7">
    <source>
        <dbReference type="ARBA" id="ARBA00022840"/>
    </source>
</evidence>
<keyword evidence="7 18" id="KW-0067">ATP-binding</keyword>
<evidence type="ECO:0000256" key="6">
    <source>
        <dbReference type="ARBA" id="ARBA00022741"/>
    </source>
</evidence>
<keyword evidence="10" id="KW-0472">Membrane</keyword>